<reference evidence="2 3" key="1">
    <citation type="journal article" date="2014" name="Nat. Commun.">
        <title>Physiological and genomic features of highly alkaliphilic hydrogen-utilizing Betaproteobacteria from a continental serpentinizing site.</title>
        <authorList>
            <person name="Suzuki S."/>
            <person name="Kuenen J.G."/>
            <person name="Schipper K."/>
            <person name="van der Velde S."/>
            <person name="Ishii S."/>
            <person name="Wu A."/>
            <person name="Sorokin D.Y."/>
            <person name="Tenney A."/>
            <person name="Meng X.Y."/>
            <person name="Morrill P.L."/>
            <person name="Kamagata Y."/>
            <person name="Muyzer G."/>
            <person name="Nealson K.H."/>
        </authorList>
    </citation>
    <scope>NUCLEOTIDE SEQUENCE [LARGE SCALE GENOMIC DNA]</scope>
    <source>
        <strain evidence="2 3">B1</strain>
    </source>
</reference>
<evidence type="ECO:0000313" key="2">
    <source>
        <dbReference type="EMBL" id="BAO83520.1"/>
    </source>
</evidence>
<dbReference type="STRING" id="1458426.SMCB_1292"/>
<dbReference type="RefSeq" id="WP_045535823.1">
    <property type="nucleotide sequence ID" value="NZ_AP014569.1"/>
</dbReference>
<keyword evidence="1" id="KW-0472">Membrane</keyword>
<keyword evidence="1" id="KW-1133">Transmembrane helix</keyword>
<name>A0A060NQ82_9BURK</name>
<dbReference type="OrthoDB" id="5785537at2"/>
<keyword evidence="1" id="KW-0812">Transmembrane</keyword>
<feature type="transmembrane region" description="Helical" evidence="1">
    <location>
        <begin position="73"/>
        <end position="97"/>
    </location>
</feature>
<gene>
    <name evidence="2" type="ORF">SMCB_1292</name>
</gene>
<evidence type="ECO:0008006" key="4">
    <source>
        <dbReference type="Google" id="ProtNLM"/>
    </source>
</evidence>
<protein>
    <recommendedName>
        <fullName evidence="4">DUF2818 domain-containing protein</fullName>
    </recommendedName>
</protein>
<dbReference type="EMBL" id="AP014569">
    <property type="protein sequence ID" value="BAO83520.1"/>
    <property type="molecule type" value="Genomic_DNA"/>
</dbReference>
<dbReference type="Proteomes" id="UP000066014">
    <property type="component" value="Chromosome"/>
</dbReference>
<organism evidence="2 3">
    <name type="scientific">Serpentinimonas maccroryi</name>
    <dbReference type="NCBI Taxonomy" id="1458426"/>
    <lineage>
        <taxon>Bacteria</taxon>
        <taxon>Pseudomonadati</taxon>
        <taxon>Pseudomonadota</taxon>
        <taxon>Betaproteobacteria</taxon>
        <taxon>Burkholderiales</taxon>
        <taxon>Comamonadaceae</taxon>
        <taxon>Serpentinimonas</taxon>
    </lineage>
</organism>
<keyword evidence="3" id="KW-1185">Reference proteome</keyword>
<accession>A0A060NQ82</accession>
<dbReference type="PIRSF" id="PIRSF019883">
    <property type="entry name" value="UCP019883"/>
    <property type="match status" value="1"/>
</dbReference>
<feature type="transmembrane region" description="Helical" evidence="1">
    <location>
        <begin position="40"/>
        <end position="61"/>
    </location>
</feature>
<dbReference type="Pfam" id="PF10993">
    <property type="entry name" value="DUF2818"/>
    <property type="match status" value="1"/>
</dbReference>
<evidence type="ECO:0000313" key="3">
    <source>
        <dbReference type="Proteomes" id="UP000066014"/>
    </source>
</evidence>
<evidence type="ECO:0000256" key="1">
    <source>
        <dbReference type="SAM" id="Phobius"/>
    </source>
</evidence>
<feature type="transmembrane region" description="Helical" evidence="1">
    <location>
        <begin position="6"/>
        <end position="28"/>
    </location>
</feature>
<proteinExistence type="predicted"/>
<dbReference type="HOGENOM" id="CLU_159301_1_0_4"/>
<dbReference type="InterPro" id="IPR016768">
    <property type="entry name" value="UCP019883"/>
</dbReference>
<dbReference type="KEGG" id="cbab:SMCB_1292"/>
<sequence>MNIDFYAYLVLGLALVLANLPFVNQRLLLVFPLKDGLKPLWIRMAELLLFFFIAGAISLGIEASLGQIYPQSWQFYVVGLSLFLVFAFPGFVIRYMLLKRG</sequence>
<dbReference type="AlphaFoldDB" id="A0A060NQ82"/>